<proteinExistence type="predicted"/>
<dbReference type="Pfam" id="PF20240">
    <property type="entry name" value="DUF6597"/>
    <property type="match status" value="1"/>
</dbReference>
<dbReference type="InterPro" id="IPR046532">
    <property type="entry name" value="DUF6597"/>
</dbReference>
<dbReference type="GO" id="GO:0043565">
    <property type="term" value="F:sequence-specific DNA binding"/>
    <property type="evidence" value="ECO:0007669"/>
    <property type="project" value="InterPro"/>
</dbReference>
<dbReference type="PANTHER" id="PTHR46796:SF15">
    <property type="entry name" value="BLL1074 PROTEIN"/>
    <property type="match status" value="1"/>
</dbReference>
<dbReference type="RefSeq" id="WP_121768983.1">
    <property type="nucleotide sequence ID" value="NZ_RAWM01000006.1"/>
</dbReference>
<evidence type="ECO:0000259" key="4">
    <source>
        <dbReference type="PROSITE" id="PS01124"/>
    </source>
</evidence>
<dbReference type="Proteomes" id="UP000282656">
    <property type="component" value="Unassembled WGS sequence"/>
</dbReference>
<evidence type="ECO:0000313" key="6">
    <source>
        <dbReference type="Proteomes" id="UP000282656"/>
    </source>
</evidence>
<evidence type="ECO:0000256" key="3">
    <source>
        <dbReference type="ARBA" id="ARBA00023163"/>
    </source>
</evidence>
<dbReference type="PANTHER" id="PTHR46796">
    <property type="entry name" value="HTH-TYPE TRANSCRIPTIONAL ACTIVATOR RHAS-RELATED"/>
    <property type="match status" value="1"/>
</dbReference>
<evidence type="ECO:0000256" key="2">
    <source>
        <dbReference type="ARBA" id="ARBA00023125"/>
    </source>
</evidence>
<dbReference type="PROSITE" id="PS01124">
    <property type="entry name" value="HTH_ARAC_FAMILY_2"/>
    <property type="match status" value="1"/>
</dbReference>
<comment type="caution">
    <text evidence="5">The sequence shown here is derived from an EMBL/GenBank/DDBJ whole genome shotgun (WGS) entry which is preliminary data.</text>
</comment>
<dbReference type="SMART" id="SM00342">
    <property type="entry name" value="HTH_ARAC"/>
    <property type="match status" value="1"/>
</dbReference>
<dbReference type="OrthoDB" id="112032at2"/>
<reference evidence="6" key="1">
    <citation type="submission" date="2018-09" db="EMBL/GenBank/DDBJ databases">
        <authorList>
            <person name="Livingstone P.G."/>
            <person name="Whitworth D.E."/>
        </authorList>
    </citation>
    <scope>NUCLEOTIDE SEQUENCE [LARGE SCALE GENOMIC DNA]</scope>
    <source>
        <strain evidence="6">AB047A</strain>
    </source>
</reference>
<protein>
    <submittedName>
        <fullName evidence="5">AraC family transcriptional regulator</fullName>
    </submittedName>
</protein>
<sequence length="257" mass="27691">MRYVEASPCAALAPYVQCYWALETSGAAPAGVHRVLPDGCLDILVDLTGGVGLHVVGAMRTAEVVPLSARAAFVAVRFRPGGAQPFLRLPLLELTDAKVALGDLWPREAREWRERLAEAPGTAARFALLERLLLGRLSGGEADVGVRHAVDLILGARGQVPVRSLEGVMGVGARQVERRFHAAVGLSPKVLCRIARMQHAVELSRRLEGAEWALAAGYYDQAHQVREFRALMGLTPGAYVRERAQVGFVQSSREAGA</sequence>
<keyword evidence="1" id="KW-0805">Transcription regulation</keyword>
<gene>
    <name evidence="5" type="ORF">D7X96_03535</name>
</gene>
<dbReference type="InterPro" id="IPR018060">
    <property type="entry name" value="HTH_AraC"/>
</dbReference>
<keyword evidence="6" id="KW-1185">Reference proteome</keyword>
<organism evidence="5 6">
    <name type="scientific">Corallococcus interemptor</name>
    <dbReference type="NCBI Taxonomy" id="2316720"/>
    <lineage>
        <taxon>Bacteria</taxon>
        <taxon>Pseudomonadati</taxon>
        <taxon>Myxococcota</taxon>
        <taxon>Myxococcia</taxon>
        <taxon>Myxococcales</taxon>
        <taxon>Cystobacterineae</taxon>
        <taxon>Myxococcaceae</taxon>
        <taxon>Corallococcus</taxon>
    </lineage>
</organism>
<dbReference type="Pfam" id="PF12833">
    <property type="entry name" value="HTH_18"/>
    <property type="match status" value="1"/>
</dbReference>
<dbReference type="Gene3D" id="1.10.10.60">
    <property type="entry name" value="Homeodomain-like"/>
    <property type="match status" value="1"/>
</dbReference>
<keyword evidence="2" id="KW-0238">DNA-binding</keyword>
<dbReference type="EMBL" id="RAWM01000006">
    <property type="protein sequence ID" value="RKH72754.1"/>
    <property type="molecule type" value="Genomic_DNA"/>
</dbReference>
<accession>A0A3A8RBJ1</accession>
<evidence type="ECO:0000256" key="1">
    <source>
        <dbReference type="ARBA" id="ARBA00023015"/>
    </source>
</evidence>
<keyword evidence="3" id="KW-0804">Transcription</keyword>
<feature type="domain" description="HTH araC/xylS-type" evidence="4">
    <location>
        <begin position="147"/>
        <end position="242"/>
    </location>
</feature>
<evidence type="ECO:0000313" key="5">
    <source>
        <dbReference type="EMBL" id="RKH72754.1"/>
    </source>
</evidence>
<dbReference type="GO" id="GO:0003700">
    <property type="term" value="F:DNA-binding transcription factor activity"/>
    <property type="evidence" value="ECO:0007669"/>
    <property type="project" value="InterPro"/>
</dbReference>
<dbReference type="AlphaFoldDB" id="A0A3A8RBJ1"/>
<name>A0A3A8RBJ1_9BACT</name>
<dbReference type="InterPro" id="IPR050204">
    <property type="entry name" value="AraC_XylS_family_regulators"/>
</dbReference>